<sequence>LSSSSTPPQYCLLTHTLRLGDVRHFGSMNAPINFCIDLYFLAFPTDRRIWKGLVVFIFVAEIMETLGDSRDTIRIFGAGWGNFQLLDEVGWAWFSVPILLSPNLIPVACLGQIFFAWRIYIIGHKTLYVPVAIALVTAVQWGAGIWSGVQIWRAGRFSLLQFRYLHPPVAWLAATALSDLLIVGGTVFYITKARQPDFRHINGALSRIIKVNATHALQTPQSLTIQVTVETGVLCALSAIIVLVLFVKFEGNNYHLGVCIWLSKVYSNSIMVVSASPLSCNASMFDVTSKDPEFPSAHQARRCLWTQEHG</sequence>
<feature type="transmembrane region" description="Helical" evidence="1">
    <location>
        <begin position="169"/>
        <end position="190"/>
    </location>
</feature>
<feature type="transmembrane region" description="Helical" evidence="1">
    <location>
        <begin position="227"/>
        <end position="247"/>
    </location>
</feature>
<dbReference type="PANTHER" id="PTHR40465">
    <property type="entry name" value="CHROMOSOME 1, WHOLE GENOME SHOTGUN SEQUENCE"/>
    <property type="match status" value="1"/>
</dbReference>
<feature type="non-terminal residue" evidence="3">
    <location>
        <position position="310"/>
    </location>
</feature>
<dbReference type="InterPro" id="IPR045339">
    <property type="entry name" value="DUF6534"/>
</dbReference>
<proteinExistence type="predicted"/>
<evidence type="ECO:0000313" key="4">
    <source>
        <dbReference type="Proteomes" id="UP001215280"/>
    </source>
</evidence>
<feature type="transmembrane region" description="Helical" evidence="1">
    <location>
        <begin position="91"/>
        <end position="115"/>
    </location>
</feature>
<dbReference type="Proteomes" id="UP001215280">
    <property type="component" value="Unassembled WGS sequence"/>
</dbReference>
<dbReference type="AlphaFoldDB" id="A0AAD7NPR5"/>
<comment type="caution">
    <text evidence="3">The sequence shown here is derived from an EMBL/GenBank/DDBJ whole genome shotgun (WGS) entry which is preliminary data.</text>
</comment>
<keyword evidence="1" id="KW-0472">Membrane</keyword>
<evidence type="ECO:0000256" key="1">
    <source>
        <dbReference type="SAM" id="Phobius"/>
    </source>
</evidence>
<dbReference type="Pfam" id="PF20152">
    <property type="entry name" value="DUF6534"/>
    <property type="match status" value="1"/>
</dbReference>
<evidence type="ECO:0000313" key="3">
    <source>
        <dbReference type="EMBL" id="KAJ7770291.1"/>
    </source>
</evidence>
<accession>A0AAD7NPR5</accession>
<gene>
    <name evidence="3" type="ORF">DFH07DRAFT_735517</name>
</gene>
<organism evidence="3 4">
    <name type="scientific">Mycena maculata</name>
    <dbReference type="NCBI Taxonomy" id="230809"/>
    <lineage>
        <taxon>Eukaryota</taxon>
        <taxon>Fungi</taxon>
        <taxon>Dikarya</taxon>
        <taxon>Basidiomycota</taxon>
        <taxon>Agaricomycotina</taxon>
        <taxon>Agaricomycetes</taxon>
        <taxon>Agaricomycetidae</taxon>
        <taxon>Agaricales</taxon>
        <taxon>Marasmiineae</taxon>
        <taxon>Mycenaceae</taxon>
        <taxon>Mycena</taxon>
    </lineage>
</organism>
<feature type="domain" description="DUF6534" evidence="2">
    <location>
        <begin position="176"/>
        <end position="272"/>
    </location>
</feature>
<dbReference type="PANTHER" id="PTHR40465:SF1">
    <property type="entry name" value="DUF6534 DOMAIN-CONTAINING PROTEIN"/>
    <property type="match status" value="1"/>
</dbReference>
<name>A0AAD7NPR5_9AGAR</name>
<keyword evidence="1" id="KW-1133">Transmembrane helix</keyword>
<protein>
    <recommendedName>
        <fullName evidence="2">DUF6534 domain-containing protein</fullName>
    </recommendedName>
</protein>
<feature type="transmembrane region" description="Helical" evidence="1">
    <location>
        <begin position="127"/>
        <end position="149"/>
    </location>
</feature>
<reference evidence="3" key="1">
    <citation type="submission" date="2023-03" db="EMBL/GenBank/DDBJ databases">
        <title>Massive genome expansion in bonnet fungi (Mycena s.s.) driven by repeated elements and novel gene families across ecological guilds.</title>
        <authorList>
            <consortium name="Lawrence Berkeley National Laboratory"/>
            <person name="Harder C.B."/>
            <person name="Miyauchi S."/>
            <person name="Viragh M."/>
            <person name="Kuo A."/>
            <person name="Thoen E."/>
            <person name="Andreopoulos B."/>
            <person name="Lu D."/>
            <person name="Skrede I."/>
            <person name="Drula E."/>
            <person name="Henrissat B."/>
            <person name="Morin E."/>
            <person name="Kohler A."/>
            <person name="Barry K."/>
            <person name="LaButti K."/>
            <person name="Morin E."/>
            <person name="Salamov A."/>
            <person name="Lipzen A."/>
            <person name="Mereny Z."/>
            <person name="Hegedus B."/>
            <person name="Baldrian P."/>
            <person name="Stursova M."/>
            <person name="Weitz H."/>
            <person name="Taylor A."/>
            <person name="Grigoriev I.V."/>
            <person name="Nagy L.G."/>
            <person name="Martin F."/>
            <person name="Kauserud H."/>
        </authorList>
    </citation>
    <scope>NUCLEOTIDE SEQUENCE</scope>
    <source>
        <strain evidence="3">CBHHK188m</strain>
    </source>
</reference>
<keyword evidence="4" id="KW-1185">Reference proteome</keyword>
<keyword evidence="1" id="KW-0812">Transmembrane</keyword>
<evidence type="ECO:0000259" key="2">
    <source>
        <dbReference type="Pfam" id="PF20152"/>
    </source>
</evidence>
<dbReference type="EMBL" id="JARJLG010000024">
    <property type="protein sequence ID" value="KAJ7770291.1"/>
    <property type="molecule type" value="Genomic_DNA"/>
</dbReference>